<dbReference type="GO" id="GO:0007155">
    <property type="term" value="P:cell adhesion"/>
    <property type="evidence" value="ECO:0007669"/>
    <property type="project" value="UniProtKB-KW"/>
</dbReference>
<dbReference type="InterPro" id="IPR013783">
    <property type="entry name" value="Ig-like_fold"/>
</dbReference>
<name>A0A671RUI9_9TELE</name>
<evidence type="ECO:0000256" key="6">
    <source>
        <dbReference type="ARBA" id="ARBA00023136"/>
    </source>
</evidence>
<reference evidence="9" key="2">
    <citation type="submission" date="2025-09" db="UniProtKB">
        <authorList>
            <consortium name="Ensembl"/>
        </authorList>
    </citation>
    <scope>IDENTIFICATION</scope>
</reference>
<dbReference type="InterPro" id="IPR003598">
    <property type="entry name" value="Ig_sub2"/>
</dbReference>
<dbReference type="Ensembl" id="ENSSANT00000092584.1">
    <property type="protein sequence ID" value="ENSSANP00000087126.1"/>
    <property type="gene ID" value="ENSSANG00000043136.1"/>
</dbReference>
<proteinExistence type="inferred from homology"/>
<dbReference type="InterPro" id="IPR007110">
    <property type="entry name" value="Ig-like_dom"/>
</dbReference>
<dbReference type="PANTHER" id="PTHR12035:SF125">
    <property type="entry name" value="SIALIC ACID-BINDING IG-LIKE LECTIN 5"/>
    <property type="match status" value="1"/>
</dbReference>
<dbReference type="InterPro" id="IPR051036">
    <property type="entry name" value="SIGLEC"/>
</dbReference>
<dbReference type="SMART" id="SM00409">
    <property type="entry name" value="IG"/>
    <property type="match status" value="3"/>
</dbReference>
<keyword evidence="3" id="KW-0430">Lectin</keyword>
<evidence type="ECO:0000256" key="5">
    <source>
        <dbReference type="ARBA" id="ARBA00022989"/>
    </source>
</evidence>
<feature type="domain" description="Ig-like" evidence="8">
    <location>
        <begin position="150"/>
        <end position="238"/>
    </location>
</feature>
<keyword evidence="10" id="KW-1185">Reference proteome</keyword>
<evidence type="ECO:0000256" key="7">
    <source>
        <dbReference type="ARBA" id="ARBA00038361"/>
    </source>
</evidence>
<feature type="domain" description="Ig-like" evidence="8">
    <location>
        <begin position="245"/>
        <end position="328"/>
    </location>
</feature>
<dbReference type="PROSITE" id="PS50835">
    <property type="entry name" value="IG_LIKE"/>
    <property type="match status" value="2"/>
</dbReference>
<dbReference type="GO" id="GO:0030246">
    <property type="term" value="F:carbohydrate binding"/>
    <property type="evidence" value="ECO:0007669"/>
    <property type="project" value="UniProtKB-KW"/>
</dbReference>
<evidence type="ECO:0000256" key="3">
    <source>
        <dbReference type="ARBA" id="ARBA00022734"/>
    </source>
</evidence>
<dbReference type="GO" id="GO:0033691">
    <property type="term" value="F:sialic acid binding"/>
    <property type="evidence" value="ECO:0007669"/>
    <property type="project" value="TreeGrafter"/>
</dbReference>
<dbReference type="SMART" id="SM00408">
    <property type="entry name" value="IGc2"/>
    <property type="match status" value="1"/>
</dbReference>
<comment type="similarity">
    <text evidence="7">Belongs to the immunoglobulin superfamily. SIGLEC (sialic acid binding Ig-like lectin) family.</text>
</comment>
<dbReference type="Gene3D" id="2.60.40.10">
    <property type="entry name" value="Immunoglobulins"/>
    <property type="match status" value="3"/>
</dbReference>
<keyword evidence="4" id="KW-0130">Cell adhesion</keyword>
<dbReference type="AlphaFoldDB" id="A0A671RUI9"/>
<comment type="subcellular location">
    <subcellularLocation>
        <location evidence="1">Membrane</location>
        <topology evidence="1">Single-pass type I membrane protein</topology>
    </subcellularLocation>
</comment>
<organism evidence="9 10">
    <name type="scientific">Sinocyclocheilus anshuiensis</name>
    <dbReference type="NCBI Taxonomy" id="1608454"/>
    <lineage>
        <taxon>Eukaryota</taxon>
        <taxon>Metazoa</taxon>
        <taxon>Chordata</taxon>
        <taxon>Craniata</taxon>
        <taxon>Vertebrata</taxon>
        <taxon>Euteleostomi</taxon>
        <taxon>Actinopterygii</taxon>
        <taxon>Neopterygii</taxon>
        <taxon>Teleostei</taxon>
        <taxon>Ostariophysi</taxon>
        <taxon>Cypriniformes</taxon>
        <taxon>Cyprinidae</taxon>
        <taxon>Cyprininae</taxon>
        <taxon>Sinocyclocheilus</taxon>
    </lineage>
</organism>
<evidence type="ECO:0000259" key="8">
    <source>
        <dbReference type="PROSITE" id="PS50835"/>
    </source>
</evidence>
<protein>
    <submittedName>
        <fullName evidence="9">Si:ch73-177h5.2</fullName>
    </submittedName>
</protein>
<dbReference type="GO" id="GO:0005886">
    <property type="term" value="C:plasma membrane"/>
    <property type="evidence" value="ECO:0007669"/>
    <property type="project" value="TreeGrafter"/>
</dbReference>
<dbReference type="InterPro" id="IPR003599">
    <property type="entry name" value="Ig_sub"/>
</dbReference>
<accession>A0A671RUI9</accession>
<dbReference type="SUPFAM" id="SSF48726">
    <property type="entry name" value="Immunoglobulin"/>
    <property type="match status" value="3"/>
</dbReference>
<keyword evidence="6" id="KW-0472">Membrane</keyword>
<dbReference type="InterPro" id="IPR036179">
    <property type="entry name" value="Ig-like_dom_sf"/>
</dbReference>
<evidence type="ECO:0000313" key="10">
    <source>
        <dbReference type="Proteomes" id="UP000472260"/>
    </source>
</evidence>
<evidence type="ECO:0000256" key="1">
    <source>
        <dbReference type="ARBA" id="ARBA00004479"/>
    </source>
</evidence>
<dbReference type="Proteomes" id="UP000472260">
    <property type="component" value="Unassembled WGS sequence"/>
</dbReference>
<dbReference type="CDD" id="cd00096">
    <property type="entry name" value="Ig"/>
    <property type="match status" value="1"/>
</dbReference>
<reference evidence="9" key="1">
    <citation type="submission" date="2025-08" db="UniProtKB">
        <authorList>
            <consortium name="Ensembl"/>
        </authorList>
    </citation>
    <scope>IDENTIFICATION</scope>
</reference>
<evidence type="ECO:0000256" key="4">
    <source>
        <dbReference type="ARBA" id="ARBA00022889"/>
    </source>
</evidence>
<dbReference type="Pfam" id="PF13895">
    <property type="entry name" value="Ig_2"/>
    <property type="match status" value="1"/>
</dbReference>
<dbReference type="PANTHER" id="PTHR12035">
    <property type="entry name" value="SIALIC ACID BINDING IMMUNOGLOBULIN-LIKE LECTIN"/>
    <property type="match status" value="1"/>
</dbReference>
<keyword evidence="2" id="KW-0812">Transmembrane</keyword>
<sequence length="365" mass="41187">NSTVIQLRCKYMVKYKFTSEQLVLLTLKYFEQISSKVEALNGSCVFIPCTFDINQQLENYLTDSAKRMWFKDGRSTAVFDSSRPNNGLLKGEIFGTATEKNCTTRFDNVDQSHDGSYYFRLEANGVLKYNYKEPTYSQVQITVLGSPPKPTLSIFPDQQETTEGSSVSLRCSTKIFCPSRPPSLTWSSSLIESVTGQQYQSQTELISDLNFTVSHRHHRVTFNCTATHQLQQPSTTLNYINLYAPKNTSLSAFPSSSVMEGNPVTLICSSDANPAVNYTWYRDTERPLNPVQTGSNLTIKNTDPTHSGRYYCTAENKHGTQNSSVLLDMFNMSTWYSLRILGHLLSVWHEYLLSSGHLVQVLGNL</sequence>
<keyword evidence="5" id="KW-1133">Transmembrane helix</keyword>
<evidence type="ECO:0000256" key="2">
    <source>
        <dbReference type="ARBA" id="ARBA00022692"/>
    </source>
</evidence>
<evidence type="ECO:0000313" key="9">
    <source>
        <dbReference type="Ensembl" id="ENSSANP00000087126.1"/>
    </source>
</evidence>